<accession>A0A840RPJ6</accession>
<dbReference type="RefSeq" id="WP_245182404.1">
    <property type="nucleotide sequence ID" value="NZ_JAAOZT010000010.1"/>
</dbReference>
<comment type="caution">
    <text evidence="2">The sequence shown here is derived from an EMBL/GenBank/DDBJ whole genome shotgun (WGS) entry which is preliminary data.</text>
</comment>
<dbReference type="Gene3D" id="2.40.230.20">
    <property type="entry name" value="Nucleoside-specific channel-forming protein, Tsx-like"/>
    <property type="match status" value="1"/>
</dbReference>
<sequence length="278" mass="30142">MAKQAAMKMGKLAVNALTVAAALVSVQHASAAEWSDTSIGYRYGTQFAEPYVGTGIAKSIINLTHASGYKYGTNFFNVDLLQSNSKDSNAQEAYIVYRNTLDLGKVSGKNLSFGPVRGLGVTAGFDWNTKNDPGYASKKRMLVLGPTLMMDVPGFLNISLLLIQESNQPVGISSRYTYDLHPMLSAAWGLPIASTGFAFEGYVNYIAAKGTNEYGGGTAPELNFDGQVMYDLGTPMGMGKNTLRVGVEYQYWRNKFGTPSTVRGSLAKTPMIRAEYHF</sequence>
<keyword evidence="1" id="KW-0732">Signal</keyword>
<gene>
    <name evidence="2" type="ORF">HNR39_001477</name>
</gene>
<proteinExistence type="predicted"/>
<reference evidence="2 3" key="1">
    <citation type="submission" date="2020-08" db="EMBL/GenBank/DDBJ databases">
        <title>Genomic Encyclopedia of Type Strains, Phase IV (KMG-IV): sequencing the most valuable type-strain genomes for metagenomic binning, comparative biology and taxonomic classification.</title>
        <authorList>
            <person name="Goeker M."/>
        </authorList>
    </citation>
    <scope>NUCLEOTIDE SEQUENCE [LARGE SCALE GENOMIC DNA]</scope>
    <source>
        <strain evidence="2 3">DSM 23240</strain>
    </source>
</reference>
<feature type="signal peptide" evidence="1">
    <location>
        <begin position="1"/>
        <end position="31"/>
    </location>
</feature>
<dbReference type="Proteomes" id="UP000571084">
    <property type="component" value="Unassembled WGS sequence"/>
</dbReference>
<name>A0A840RPJ6_9BURK</name>
<evidence type="ECO:0000313" key="3">
    <source>
        <dbReference type="Proteomes" id="UP000571084"/>
    </source>
</evidence>
<dbReference type="AlphaFoldDB" id="A0A840RPJ6"/>
<organism evidence="2 3">
    <name type="scientific">Glaciimonas immobilis</name>
    <dbReference type="NCBI Taxonomy" id="728004"/>
    <lineage>
        <taxon>Bacteria</taxon>
        <taxon>Pseudomonadati</taxon>
        <taxon>Pseudomonadota</taxon>
        <taxon>Betaproteobacteria</taxon>
        <taxon>Burkholderiales</taxon>
        <taxon>Oxalobacteraceae</taxon>
        <taxon>Glaciimonas</taxon>
    </lineage>
</organism>
<evidence type="ECO:0000256" key="1">
    <source>
        <dbReference type="SAM" id="SignalP"/>
    </source>
</evidence>
<keyword evidence="3" id="KW-1185">Reference proteome</keyword>
<feature type="chain" id="PRO_5032307557" evidence="1">
    <location>
        <begin position="32"/>
        <end position="278"/>
    </location>
</feature>
<protein>
    <submittedName>
        <fullName evidence="2">Nucleoside-specific outer membrane channel protein Tsx</fullName>
    </submittedName>
</protein>
<evidence type="ECO:0000313" key="2">
    <source>
        <dbReference type="EMBL" id="MBB5199645.1"/>
    </source>
</evidence>
<dbReference type="InterPro" id="IPR036777">
    <property type="entry name" value="Channel_Tsx-like_sf"/>
</dbReference>
<dbReference type="SUPFAM" id="SSF111364">
    <property type="entry name" value="Tsx-like channel"/>
    <property type="match status" value="1"/>
</dbReference>
<dbReference type="EMBL" id="JACHHQ010000003">
    <property type="protein sequence ID" value="MBB5199645.1"/>
    <property type="molecule type" value="Genomic_DNA"/>
</dbReference>
<dbReference type="GO" id="GO:0009279">
    <property type="term" value="C:cell outer membrane"/>
    <property type="evidence" value="ECO:0007669"/>
    <property type="project" value="InterPro"/>
</dbReference>